<accession>A0ABV6MVP4</accession>
<sequence length="145" mass="16338">MEHECVAVEDDEAAVRVGGPEGWVRVWNRVVDESLYPLSAFCIEMGAGEMTARLHKVVLHNEGPDKFVAEVAESYEGWSGEKTWQSLSRDLTIKAVFKTWGYVDMTWALSPRSMFIDWRAEVTVRGIQAGEEMRRLAEDMGALLG</sequence>
<dbReference type="Proteomes" id="UP001589810">
    <property type="component" value="Unassembled WGS sequence"/>
</dbReference>
<reference evidence="1 2" key="1">
    <citation type="submission" date="2024-09" db="EMBL/GenBank/DDBJ databases">
        <authorList>
            <person name="Sun Q."/>
            <person name="Mori K."/>
        </authorList>
    </citation>
    <scope>NUCLEOTIDE SEQUENCE [LARGE SCALE GENOMIC DNA]</scope>
    <source>
        <strain evidence="1 2">TBRC 1432</strain>
    </source>
</reference>
<name>A0ABV6MVP4_9PSEU</name>
<evidence type="ECO:0000313" key="1">
    <source>
        <dbReference type="EMBL" id="MFC0544152.1"/>
    </source>
</evidence>
<gene>
    <name evidence="1" type="ORF">ACFFH7_21790</name>
</gene>
<evidence type="ECO:0000313" key="2">
    <source>
        <dbReference type="Proteomes" id="UP001589810"/>
    </source>
</evidence>
<dbReference type="InterPro" id="IPR046196">
    <property type="entry name" value="DUF6228"/>
</dbReference>
<dbReference type="EMBL" id="JBHLUD010000007">
    <property type="protein sequence ID" value="MFC0544152.1"/>
    <property type="molecule type" value="Genomic_DNA"/>
</dbReference>
<proteinExistence type="predicted"/>
<keyword evidence="2" id="KW-1185">Reference proteome</keyword>
<protein>
    <submittedName>
        <fullName evidence="1">DUF6228 family protein</fullName>
    </submittedName>
</protein>
<comment type="caution">
    <text evidence="1">The sequence shown here is derived from an EMBL/GenBank/DDBJ whole genome shotgun (WGS) entry which is preliminary data.</text>
</comment>
<dbReference type="RefSeq" id="WP_273935638.1">
    <property type="nucleotide sequence ID" value="NZ_CP097263.1"/>
</dbReference>
<dbReference type="Pfam" id="PF19739">
    <property type="entry name" value="DUF6228"/>
    <property type="match status" value="1"/>
</dbReference>
<organism evidence="1 2">
    <name type="scientific">Kutzneria chonburiensis</name>
    <dbReference type="NCBI Taxonomy" id="1483604"/>
    <lineage>
        <taxon>Bacteria</taxon>
        <taxon>Bacillati</taxon>
        <taxon>Actinomycetota</taxon>
        <taxon>Actinomycetes</taxon>
        <taxon>Pseudonocardiales</taxon>
        <taxon>Pseudonocardiaceae</taxon>
        <taxon>Kutzneria</taxon>
    </lineage>
</organism>